<name>A0AAV5MII4_9ROSI</name>
<comment type="caution">
    <text evidence="1">The sequence shown here is derived from an EMBL/GenBank/DDBJ whole genome shotgun (WGS) entry which is preliminary data.</text>
</comment>
<accession>A0AAV5MII4</accession>
<dbReference type="AlphaFoldDB" id="A0AAV5MII4"/>
<dbReference type="EMBL" id="BPVZ01000295">
    <property type="protein sequence ID" value="GKV49339.1"/>
    <property type="molecule type" value="Genomic_DNA"/>
</dbReference>
<proteinExistence type="predicted"/>
<organism evidence="1 2">
    <name type="scientific">Rubroshorea leprosula</name>
    <dbReference type="NCBI Taxonomy" id="152421"/>
    <lineage>
        <taxon>Eukaryota</taxon>
        <taxon>Viridiplantae</taxon>
        <taxon>Streptophyta</taxon>
        <taxon>Embryophyta</taxon>
        <taxon>Tracheophyta</taxon>
        <taxon>Spermatophyta</taxon>
        <taxon>Magnoliopsida</taxon>
        <taxon>eudicotyledons</taxon>
        <taxon>Gunneridae</taxon>
        <taxon>Pentapetalae</taxon>
        <taxon>rosids</taxon>
        <taxon>malvids</taxon>
        <taxon>Malvales</taxon>
        <taxon>Dipterocarpaceae</taxon>
        <taxon>Rubroshorea</taxon>
    </lineage>
</organism>
<keyword evidence="2" id="KW-1185">Reference proteome</keyword>
<dbReference type="Proteomes" id="UP001054252">
    <property type="component" value="Unassembled WGS sequence"/>
</dbReference>
<evidence type="ECO:0000313" key="2">
    <source>
        <dbReference type="Proteomes" id="UP001054252"/>
    </source>
</evidence>
<gene>
    <name evidence="1" type="ORF">SLEP1_g56095</name>
</gene>
<protein>
    <submittedName>
        <fullName evidence="1">Uncharacterized protein</fullName>
    </submittedName>
</protein>
<sequence length="43" mass="4760">MHSFLSCLVSLEFGAVGPQSHARTESNQFMTLHNCTIASFFRG</sequence>
<reference evidence="1 2" key="1">
    <citation type="journal article" date="2021" name="Commun. Biol.">
        <title>The genome of Shorea leprosula (Dipterocarpaceae) highlights the ecological relevance of drought in aseasonal tropical rainforests.</title>
        <authorList>
            <person name="Ng K.K.S."/>
            <person name="Kobayashi M.J."/>
            <person name="Fawcett J.A."/>
            <person name="Hatakeyama M."/>
            <person name="Paape T."/>
            <person name="Ng C.H."/>
            <person name="Ang C.C."/>
            <person name="Tnah L.H."/>
            <person name="Lee C.T."/>
            <person name="Nishiyama T."/>
            <person name="Sese J."/>
            <person name="O'Brien M.J."/>
            <person name="Copetti D."/>
            <person name="Mohd Noor M.I."/>
            <person name="Ong R.C."/>
            <person name="Putra M."/>
            <person name="Sireger I.Z."/>
            <person name="Indrioko S."/>
            <person name="Kosugi Y."/>
            <person name="Izuno A."/>
            <person name="Isagi Y."/>
            <person name="Lee S.L."/>
            <person name="Shimizu K.K."/>
        </authorList>
    </citation>
    <scope>NUCLEOTIDE SEQUENCE [LARGE SCALE GENOMIC DNA]</scope>
    <source>
        <strain evidence="1">214</strain>
    </source>
</reference>
<evidence type="ECO:0000313" key="1">
    <source>
        <dbReference type="EMBL" id="GKV49339.1"/>
    </source>
</evidence>